<protein>
    <recommendedName>
        <fullName evidence="3">DUF4848 domain-containing protein</fullName>
    </recommendedName>
</protein>
<dbReference type="Proteomes" id="UP001337305">
    <property type="component" value="Unassembled WGS sequence"/>
</dbReference>
<comment type="caution">
    <text evidence="1">The sequence shown here is derived from an EMBL/GenBank/DDBJ whole genome shotgun (WGS) entry which is preliminary data.</text>
</comment>
<evidence type="ECO:0000313" key="2">
    <source>
        <dbReference type="Proteomes" id="UP001337305"/>
    </source>
</evidence>
<dbReference type="PROSITE" id="PS51257">
    <property type="entry name" value="PROKAR_LIPOPROTEIN"/>
    <property type="match status" value="1"/>
</dbReference>
<reference evidence="1 2" key="1">
    <citation type="submission" date="2022-09" db="EMBL/GenBank/DDBJ databases">
        <title>Genome sequencing of Flavivirga sp. MEBiC05379.</title>
        <authorList>
            <person name="Oh H.-M."/>
            <person name="Kwon K.K."/>
            <person name="Park M.J."/>
            <person name="Yang S.-H."/>
        </authorList>
    </citation>
    <scope>NUCLEOTIDE SEQUENCE [LARGE SCALE GENOMIC DNA]</scope>
    <source>
        <strain evidence="1 2">MEBiC05379</strain>
    </source>
</reference>
<evidence type="ECO:0008006" key="3">
    <source>
        <dbReference type="Google" id="ProtNLM"/>
    </source>
</evidence>
<dbReference type="EMBL" id="JAODOP010000004">
    <property type="protein sequence ID" value="MEF3835020.1"/>
    <property type="molecule type" value="Genomic_DNA"/>
</dbReference>
<organism evidence="1 2">
    <name type="scientific">Flavivirga spongiicola</name>
    <dbReference type="NCBI Taxonomy" id="421621"/>
    <lineage>
        <taxon>Bacteria</taxon>
        <taxon>Pseudomonadati</taxon>
        <taxon>Bacteroidota</taxon>
        <taxon>Flavobacteriia</taxon>
        <taxon>Flavobacteriales</taxon>
        <taxon>Flavobacteriaceae</taxon>
        <taxon>Flavivirga</taxon>
    </lineage>
</organism>
<sequence>MKKLIFISICLLSLTACEKEQNDLLENSFEGASFENWDSFHSYHVNLEGLEDEYDVLNAVSGKNYTPFLETGMVTEDEKLLEVVDQLTYGLMAILNNDLEFMVGGNIIRYKEGSFYEFNKQKSSSKKVKNLEVSIVELDSYGKEENNYSKIYISGNNTGGYSHRDFWRNAYRRCSDNVKILGPSSRQMRYTQQLKSLRSGSTAFLFIETKLYWRNSRNKLRYAEKEERNYTYNISGSVNIGVFTSSGWRTRFFPINFQRTVNCTKSRWNRQQLANAFPTDGRAWAIDLTGTITHHINGDLNSNKWHAPVNWR</sequence>
<evidence type="ECO:0000313" key="1">
    <source>
        <dbReference type="EMBL" id="MEF3835020.1"/>
    </source>
</evidence>
<name>A0ABU7XYY4_9FLAO</name>
<keyword evidence="2" id="KW-1185">Reference proteome</keyword>
<gene>
    <name evidence="1" type="ORF">N1F79_17945</name>
</gene>
<accession>A0ABU7XYY4</accession>
<dbReference type="RefSeq" id="WP_303307323.1">
    <property type="nucleotide sequence ID" value="NZ_JAODOP010000004.1"/>
</dbReference>
<proteinExistence type="predicted"/>